<evidence type="ECO:0000256" key="2">
    <source>
        <dbReference type="ARBA" id="ARBA00023242"/>
    </source>
</evidence>
<dbReference type="GO" id="GO:0008270">
    <property type="term" value="F:zinc ion binding"/>
    <property type="evidence" value="ECO:0007669"/>
    <property type="project" value="InterPro"/>
</dbReference>
<sequence length="209" mass="23551">MYTSHNPDNVVAKQCFIARYVSQLPPVEQARELLDQFASVLHPSISILHIPSVYLVVENTYRTLVDGQEPTSTSLLLLFTVLAGAAQFWTPRLLERLDATRENAEVASETYINIALSIVENGHRRIEPSATALASILTLAHIVLDWDDSSVVRAVVLRSHCLSMARAMQVHRLDTATSTEERRVKGVDTVDVEVQRRVWWHMVASDWHV</sequence>
<dbReference type="EMBL" id="CABFNQ020000713">
    <property type="protein sequence ID" value="CAH0025615.1"/>
    <property type="molecule type" value="Genomic_DNA"/>
</dbReference>
<accession>A0A9N9YLH3</accession>
<dbReference type="Proteomes" id="UP000696573">
    <property type="component" value="Unassembled WGS sequence"/>
</dbReference>
<comment type="caution">
    <text evidence="4">The sequence shown here is derived from an EMBL/GenBank/DDBJ whole genome shotgun (WGS) entry which is preliminary data.</text>
</comment>
<evidence type="ECO:0000313" key="5">
    <source>
        <dbReference type="Proteomes" id="UP000696573"/>
    </source>
</evidence>
<dbReference type="PANTHER" id="PTHR31001">
    <property type="entry name" value="UNCHARACTERIZED TRANSCRIPTIONAL REGULATORY PROTEIN"/>
    <property type="match status" value="1"/>
</dbReference>
<dbReference type="GO" id="GO:0003677">
    <property type="term" value="F:DNA binding"/>
    <property type="evidence" value="ECO:0007669"/>
    <property type="project" value="InterPro"/>
</dbReference>
<dbReference type="GO" id="GO:0005634">
    <property type="term" value="C:nucleus"/>
    <property type="evidence" value="ECO:0007669"/>
    <property type="project" value="UniProtKB-SubCell"/>
</dbReference>
<organism evidence="4 5">
    <name type="scientific">Clonostachys rhizophaga</name>
    <dbReference type="NCBI Taxonomy" id="160324"/>
    <lineage>
        <taxon>Eukaryota</taxon>
        <taxon>Fungi</taxon>
        <taxon>Dikarya</taxon>
        <taxon>Ascomycota</taxon>
        <taxon>Pezizomycotina</taxon>
        <taxon>Sordariomycetes</taxon>
        <taxon>Hypocreomycetidae</taxon>
        <taxon>Hypocreales</taxon>
        <taxon>Bionectriaceae</taxon>
        <taxon>Clonostachys</taxon>
    </lineage>
</organism>
<keyword evidence="2" id="KW-0539">Nucleus</keyword>
<evidence type="ECO:0000256" key="1">
    <source>
        <dbReference type="ARBA" id="ARBA00004123"/>
    </source>
</evidence>
<evidence type="ECO:0000313" key="4">
    <source>
        <dbReference type="EMBL" id="CAH0025615.1"/>
    </source>
</evidence>
<feature type="domain" description="Xylanolytic transcriptional activator regulatory" evidence="3">
    <location>
        <begin position="34"/>
        <end position="201"/>
    </location>
</feature>
<dbReference type="CDD" id="cd12148">
    <property type="entry name" value="fungal_TF_MHR"/>
    <property type="match status" value="1"/>
</dbReference>
<proteinExistence type="predicted"/>
<dbReference type="OrthoDB" id="3014581at2759"/>
<dbReference type="PANTHER" id="PTHR31001:SF90">
    <property type="entry name" value="CENTROMERE DNA-BINDING PROTEIN COMPLEX CBF3 SUBUNIT B"/>
    <property type="match status" value="1"/>
</dbReference>
<gene>
    <name evidence="4" type="ORF">CRHIZ90672A_00016721</name>
</gene>
<protein>
    <recommendedName>
        <fullName evidence="3">Xylanolytic transcriptional activator regulatory domain-containing protein</fullName>
    </recommendedName>
</protein>
<dbReference type="InterPro" id="IPR007219">
    <property type="entry name" value="XnlR_reg_dom"/>
</dbReference>
<dbReference type="AlphaFoldDB" id="A0A9N9YLH3"/>
<feature type="non-terminal residue" evidence="4">
    <location>
        <position position="209"/>
    </location>
</feature>
<comment type="subcellular location">
    <subcellularLocation>
        <location evidence="1">Nucleus</location>
    </subcellularLocation>
</comment>
<name>A0A9N9YLH3_9HYPO</name>
<evidence type="ECO:0000259" key="3">
    <source>
        <dbReference type="Pfam" id="PF04082"/>
    </source>
</evidence>
<keyword evidence="5" id="KW-1185">Reference proteome</keyword>
<reference evidence="4" key="1">
    <citation type="submission" date="2021-10" db="EMBL/GenBank/DDBJ databases">
        <authorList>
            <person name="Piombo E."/>
        </authorList>
    </citation>
    <scope>NUCLEOTIDE SEQUENCE</scope>
</reference>
<dbReference type="GO" id="GO:0006351">
    <property type="term" value="P:DNA-templated transcription"/>
    <property type="evidence" value="ECO:0007669"/>
    <property type="project" value="InterPro"/>
</dbReference>
<dbReference type="InterPro" id="IPR050613">
    <property type="entry name" value="Sec_Metabolite_Reg"/>
</dbReference>
<dbReference type="Pfam" id="PF04082">
    <property type="entry name" value="Fungal_trans"/>
    <property type="match status" value="1"/>
</dbReference>